<keyword evidence="3" id="KW-1185">Reference proteome</keyword>
<dbReference type="GO" id="GO:0006313">
    <property type="term" value="P:DNA transposition"/>
    <property type="evidence" value="ECO:0007669"/>
    <property type="project" value="InterPro"/>
</dbReference>
<comment type="caution">
    <text evidence="2">The sequence shown here is derived from an EMBL/GenBank/DDBJ whole genome shotgun (WGS) entry which is preliminary data.</text>
</comment>
<proteinExistence type="predicted"/>
<sequence>MVVIYQKRSLAFCGMDMHKEQHTAVVIDCWLNILGEITLENRPGKFDQFLSHVKKISGDLTLVFGLEDTRGLGRNLAMYLVGHKFVVKHINPAYTSAMRLSSPTVFKNDSYDAFCVARVLRDMIDKLPDASHQDIFWTIRQLVKRRDALVKGTTMLQNQLHGQLMY</sequence>
<dbReference type="eggNOG" id="COG3547">
    <property type="taxonomic scope" value="Bacteria"/>
</dbReference>
<reference evidence="2 3" key="1">
    <citation type="journal article" date="2011" name="EMBO J.">
        <title>Structural diversity of bacterial flagellar motors.</title>
        <authorList>
            <person name="Chen S."/>
            <person name="Beeby M."/>
            <person name="Murphy G.E."/>
            <person name="Leadbetter J.R."/>
            <person name="Hendrixson D.R."/>
            <person name="Briegel A."/>
            <person name="Li Z."/>
            <person name="Shi J."/>
            <person name="Tocheva E.I."/>
            <person name="Muller A."/>
            <person name="Dobro M.J."/>
            <person name="Jensen G.J."/>
        </authorList>
    </citation>
    <scope>NUCLEOTIDE SEQUENCE [LARGE SCALE GENOMIC DNA]</scope>
    <source>
        <strain evidence="2 3">DSM 6540</strain>
    </source>
</reference>
<dbReference type="Pfam" id="PF01548">
    <property type="entry name" value="DEDD_Tnp_IS110"/>
    <property type="match status" value="1"/>
</dbReference>
<dbReference type="GO" id="GO:0003677">
    <property type="term" value="F:DNA binding"/>
    <property type="evidence" value="ECO:0007669"/>
    <property type="project" value="InterPro"/>
</dbReference>
<gene>
    <name evidence="2" type="ORF">ALO_21561</name>
</gene>
<dbReference type="PANTHER" id="PTHR33055">
    <property type="entry name" value="TRANSPOSASE FOR INSERTION SEQUENCE ELEMENT IS1111A"/>
    <property type="match status" value="1"/>
</dbReference>
<feature type="non-terminal residue" evidence="2">
    <location>
        <position position="166"/>
    </location>
</feature>
<dbReference type="STRING" id="1009370.ALO_21561"/>
<evidence type="ECO:0000313" key="3">
    <source>
        <dbReference type="Proteomes" id="UP000003240"/>
    </source>
</evidence>
<organism evidence="2 3">
    <name type="scientific">Acetonema longum DSM 6540</name>
    <dbReference type="NCBI Taxonomy" id="1009370"/>
    <lineage>
        <taxon>Bacteria</taxon>
        <taxon>Bacillati</taxon>
        <taxon>Bacillota</taxon>
        <taxon>Negativicutes</taxon>
        <taxon>Acetonemataceae</taxon>
        <taxon>Acetonema</taxon>
    </lineage>
</organism>
<dbReference type="EMBL" id="AFGF01000288">
    <property type="protein sequence ID" value="EGO61775.1"/>
    <property type="molecule type" value="Genomic_DNA"/>
</dbReference>
<accession>F7NQB0</accession>
<evidence type="ECO:0000259" key="1">
    <source>
        <dbReference type="Pfam" id="PF01548"/>
    </source>
</evidence>
<name>F7NQB0_9FIRM</name>
<feature type="domain" description="Transposase IS110-like N-terminal" evidence="1">
    <location>
        <begin position="13"/>
        <end position="164"/>
    </location>
</feature>
<evidence type="ECO:0000313" key="2">
    <source>
        <dbReference type="EMBL" id="EGO61775.1"/>
    </source>
</evidence>
<dbReference type="GO" id="GO:0004803">
    <property type="term" value="F:transposase activity"/>
    <property type="evidence" value="ECO:0007669"/>
    <property type="project" value="InterPro"/>
</dbReference>
<dbReference type="AlphaFoldDB" id="F7NQB0"/>
<dbReference type="Proteomes" id="UP000003240">
    <property type="component" value="Unassembled WGS sequence"/>
</dbReference>
<protein>
    <submittedName>
        <fullName evidence="2">Transposase IS116/IS110/IS902</fullName>
    </submittedName>
</protein>
<dbReference type="PANTHER" id="PTHR33055:SF3">
    <property type="entry name" value="PUTATIVE TRANSPOSASE FOR IS117-RELATED"/>
    <property type="match status" value="1"/>
</dbReference>
<dbReference type="InterPro" id="IPR002525">
    <property type="entry name" value="Transp_IS110-like_N"/>
</dbReference>
<dbReference type="InterPro" id="IPR047650">
    <property type="entry name" value="Transpos_IS110"/>
</dbReference>